<dbReference type="EMBL" id="NOJZ02000008">
    <property type="protein sequence ID" value="RDY23736.1"/>
    <property type="molecule type" value="Genomic_DNA"/>
</dbReference>
<comment type="caution">
    <text evidence="2">The sequence shown here is derived from an EMBL/GenBank/DDBJ whole genome shotgun (WGS) entry which is preliminary data.</text>
</comment>
<keyword evidence="3" id="KW-1185">Reference proteome</keyword>
<dbReference type="SUPFAM" id="SSF51735">
    <property type="entry name" value="NAD(P)-binding Rossmann-fold domains"/>
    <property type="match status" value="1"/>
</dbReference>
<reference evidence="2 3" key="1">
    <citation type="journal article" date="2017" name="Genome Announc.">
        <title>Draft Genome Sequence of Romboutsia maritimum sp. nov. Strain CCRI-22766(T), Isolated from Coastal Estuarine Mud.</title>
        <authorList>
            <person name="Maheux A.F."/>
            <person name="Boudreau D.K."/>
            <person name="Berube E."/>
            <person name="Boissinot M."/>
            <person name="Raymond F."/>
            <person name="Brodeur S."/>
            <person name="Corbeil J."/>
            <person name="Brightwell G."/>
            <person name="Broda D."/>
            <person name="Omar R.F."/>
            <person name="Bergeron M.G."/>
        </authorList>
    </citation>
    <scope>NUCLEOTIDE SEQUENCE [LARGE SCALE GENOMIC DNA]</scope>
    <source>
        <strain evidence="2 3">CCRI-22766</strain>
    </source>
</reference>
<proteinExistence type="predicted"/>
<dbReference type="OrthoDB" id="9804695at2"/>
<dbReference type="Pfam" id="PF13380">
    <property type="entry name" value="CoA_binding_2"/>
    <property type="match status" value="1"/>
</dbReference>
<evidence type="ECO:0000259" key="1">
    <source>
        <dbReference type="Pfam" id="PF13380"/>
    </source>
</evidence>
<accession>A0A371ITB6</accession>
<name>A0A371ITB6_9FIRM</name>
<protein>
    <submittedName>
        <fullName evidence="2">CoA-binding protein</fullName>
    </submittedName>
</protein>
<evidence type="ECO:0000313" key="3">
    <source>
        <dbReference type="Proteomes" id="UP000243494"/>
    </source>
</evidence>
<feature type="domain" description="CoA-binding" evidence="1">
    <location>
        <begin position="8"/>
        <end position="111"/>
    </location>
</feature>
<gene>
    <name evidence="2" type="ORF">CHF27_006325</name>
</gene>
<dbReference type="Gene3D" id="3.40.50.720">
    <property type="entry name" value="NAD(P)-binding Rossmann-like Domain"/>
    <property type="match status" value="1"/>
</dbReference>
<evidence type="ECO:0000313" key="2">
    <source>
        <dbReference type="EMBL" id="RDY23736.1"/>
    </source>
</evidence>
<organism evidence="2 3">
    <name type="scientific">Romboutsia maritimum</name>
    <dbReference type="NCBI Taxonomy" id="2020948"/>
    <lineage>
        <taxon>Bacteria</taxon>
        <taxon>Bacillati</taxon>
        <taxon>Bacillota</taxon>
        <taxon>Clostridia</taxon>
        <taxon>Peptostreptococcales</taxon>
        <taxon>Peptostreptococcaceae</taxon>
        <taxon>Romboutsia</taxon>
    </lineage>
</organism>
<dbReference type="AlphaFoldDB" id="A0A371ITB6"/>
<dbReference type="InterPro" id="IPR036291">
    <property type="entry name" value="NAD(P)-bd_dom_sf"/>
</dbReference>
<dbReference type="Proteomes" id="UP000243494">
    <property type="component" value="Unassembled WGS sequence"/>
</dbReference>
<sequence length="119" mass="13784">MNLEKFNSWAVVIKDTDNEGKVYDIIKILAKKNRKVVGISDEKACIDGIDIYESLKDVPYNVDIVVIVEESLKIYSILEEMELLDINNILFEKDSYNEIILKKAKDMKLNIGYDFSLFK</sequence>
<dbReference type="RefSeq" id="WP_095406233.1">
    <property type="nucleotide sequence ID" value="NZ_NOJZ02000008.1"/>
</dbReference>
<dbReference type="InterPro" id="IPR003781">
    <property type="entry name" value="CoA-bd"/>
</dbReference>